<name>A0A5B8RTB8_9BURK</name>
<sequence length="401" mass="42955">MNLVAIDIRSLPIGQPLPFALHSAKGVLLAPRGYRIGSPAELAAIEGRGVQVCVDIDEAAASHRNFMGQLQQMLRKDTPLGQIAAMKLRLATGSPRAAPGQGRQDWHELQQRASQLLHTPAQGRLVQRVQDMVLELEQLGQENADATLLALIYLSGQAPHQYSATHALLVASACMLTARQTLQWPAARVRTLGQAALTMNLAMTALQDTLALQTEPLTAGQLQQIQAHAQASRALLAECGVDDPLWLQAVALHHQPPTGAALAAQAPGEQMARLIQRADVFGARIAPRATRHAMPVTAAVQAIYYDERRAVDEAGAALLRTLGVYPPGAFVRLASDEVAVVLRRGASATTPRVAVVLGRSGMPTGEPIPRDSAQEAHRIVASLAPHELRLQVALERLLKLP</sequence>
<proteinExistence type="predicted"/>
<dbReference type="Proteomes" id="UP000321199">
    <property type="component" value="Chromosome"/>
</dbReference>
<dbReference type="KEGG" id="cof:FOZ74_06660"/>
<dbReference type="RefSeq" id="WP_146912325.1">
    <property type="nucleotide sequence ID" value="NZ_CP042344.1"/>
</dbReference>
<dbReference type="AlphaFoldDB" id="A0A5B8RTB8"/>
<protein>
    <submittedName>
        <fullName evidence="1">Phosphohydrolase</fullName>
    </submittedName>
</protein>
<keyword evidence="1" id="KW-0378">Hydrolase</keyword>
<dbReference type="EMBL" id="CP042344">
    <property type="protein sequence ID" value="QEA12731.1"/>
    <property type="molecule type" value="Genomic_DNA"/>
</dbReference>
<accession>A0A5B8RTB8</accession>
<gene>
    <name evidence="1" type="ORF">FOZ74_06660</name>
</gene>
<dbReference type="Gene3D" id="1.10.3210.10">
    <property type="entry name" value="Hypothetical protein af1432"/>
    <property type="match status" value="1"/>
</dbReference>
<dbReference type="OrthoDB" id="9774747at2"/>
<keyword evidence="2" id="KW-1185">Reference proteome</keyword>
<dbReference type="GO" id="GO:0016787">
    <property type="term" value="F:hydrolase activity"/>
    <property type="evidence" value="ECO:0007669"/>
    <property type="project" value="UniProtKB-KW"/>
</dbReference>
<dbReference type="SUPFAM" id="SSF109604">
    <property type="entry name" value="HD-domain/PDEase-like"/>
    <property type="match status" value="1"/>
</dbReference>
<evidence type="ECO:0000313" key="2">
    <source>
        <dbReference type="Proteomes" id="UP000321199"/>
    </source>
</evidence>
<organism evidence="1 2">
    <name type="scientific">Comamonas flocculans</name>
    <dbReference type="NCBI Taxonomy" id="2597701"/>
    <lineage>
        <taxon>Bacteria</taxon>
        <taxon>Pseudomonadati</taxon>
        <taxon>Pseudomonadota</taxon>
        <taxon>Betaproteobacteria</taxon>
        <taxon>Burkholderiales</taxon>
        <taxon>Comamonadaceae</taxon>
        <taxon>Comamonas</taxon>
    </lineage>
</organism>
<reference evidence="1 2" key="1">
    <citation type="submission" date="2019-07" db="EMBL/GenBank/DDBJ databases">
        <title>Complete genome sequence of Comamonas sp. NLF 7-7 isolated from livestock.</title>
        <authorList>
            <person name="Kim D.H."/>
            <person name="Kim J.G."/>
        </authorList>
    </citation>
    <scope>NUCLEOTIDE SEQUENCE [LARGE SCALE GENOMIC DNA]</scope>
    <source>
        <strain evidence="1 2">NLF 7-7</strain>
    </source>
</reference>
<evidence type="ECO:0000313" key="1">
    <source>
        <dbReference type="EMBL" id="QEA12731.1"/>
    </source>
</evidence>